<evidence type="ECO:0000313" key="3">
    <source>
        <dbReference type="WBParaSite" id="HCON_00131360-00001"/>
    </source>
</evidence>
<keyword evidence="2" id="KW-1185">Reference proteome</keyword>
<name>A0A7I4YQU5_HAECO</name>
<sequence length="173" mass="19646">MAGLVGTLAPDHTSLDSGSCTPELHVNKCQSPKKVPSNPVLFLRRFPHFCLLSALATVALSIGKFNFFFKQLFRMSPILYFFQAIIITTVGCSMFFFSRNQPLVSEHFNHSVIVSDNSCCFMNFSSTSSYFYRCLISHYFTEQPIFISEIYAFAVFHNIIKMSKALNIHACHM</sequence>
<keyword evidence="1" id="KW-0812">Transmembrane</keyword>
<accession>A0A7I4YQU5</accession>
<dbReference type="Proteomes" id="UP000025227">
    <property type="component" value="Unplaced"/>
</dbReference>
<proteinExistence type="predicted"/>
<protein>
    <submittedName>
        <fullName evidence="3">Vesicle transport protein</fullName>
    </submittedName>
</protein>
<feature type="transmembrane region" description="Helical" evidence="1">
    <location>
        <begin position="79"/>
        <end position="97"/>
    </location>
</feature>
<feature type="transmembrane region" description="Helical" evidence="1">
    <location>
        <begin position="46"/>
        <end position="67"/>
    </location>
</feature>
<reference evidence="3" key="1">
    <citation type="submission" date="2020-12" db="UniProtKB">
        <authorList>
            <consortium name="WormBaseParasite"/>
        </authorList>
    </citation>
    <scope>IDENTIFICATION</scope>
    <source>
        <strain evidence="3">MHco3</strain>
    </source>
</reference>
<keyword evidence="1" id="KW-1133">Transmembrane helix</keyword>
<keyword evidence="1" id="KW-0472">Membrane</keyword>
<dbReference type="AlphaFoldDB" id="A0A7I4YQU5"/>
<dbReference type="WBParaSite" id="HCON_00131360-00001">
    <property type="protein sequence ID" value="HCON_00131360-00001"/>
    <property type="gene ID" value="HCON_00131360"/>
</dbReference>
<evidence type="ECO:0000256" key="1">
    <source>
        <dbReference type="SAM" id="Phobius"/>
    </source>
</evidence>
<organism evidence="2 3">
    <name type="scientific">Haemonchus contortus</name>
    <name type="common">Barber pole worm</name>
    <dbReference type="NCBI Taxonomy" id="6289"/>
    <lineage>
        <taxon>Eukaryota</taxon>
        <taxon>Metazoa</taxon>
        <taxon>Ecdysozoa</taxon>
        <taxon>Nematoda</taxon>
        <taxon>Chromadorea</taxon>
        <taxon>Rhabditida</taxon>
        <taxon>Rhabditina</taxon>
        <taxon>Rhabditomorpha</taxon>
        <taxon>Strongyloidea</taxon>
        <taxon>Trichostrongylidae</taxon>
        <taxon>Haemonchus</taxon>
    </lineage>
</organism>
<evidence type="ECO:0000313" key="2">
    <source>
        <dbReference type="Proteomes" id="UP000025227"/>
    </source>
</evidence>